<dbReference type="InterPro" id="IPR029058">
    <property type="entry name" value="AB_hydrolase_fold"/>
</dbReference>
<accession>A0A4U1C4R9</accession>
<dbReference type="PANTHER" id="PTHR46623:SF6">
    <property type="entry name" value="ALPHA_BETA-HYDROLASES SUPERFAMILY PROTEIN"/>
    <property type="match status" value="1"/>
</dbReference>
<feature type="signal peptide" evidence="1">
    <location>
        <begin position="1"/>
        <end position="19"/>
    </location>
</feature>
<reference evidence="3 4" key="1">
    <citation type="submission" date="2019-04" db="EMBL/GenBank/DDBJ databases">
        <title>Pedobacter sp. AR-3-17 sp. nov., isolated from Arctic soil.</title>
        <authorList>
            <person name="Dahal R.H."/>
            <person name="Kim D.-U."/>
        </authorList>
    </citation>
    <scope>NUCLEOTIDE SEQUENCE [LARGE SCALE GENOMIC DNA]</scope>
    <source>
        <strain evidence="3 4">AR-3-17</strain>
    </source>
</reference>
<keyword evidence="3" id="KW-0378">Hydrolase</keyword>
<feature type="chain" id="PRO_5020655156" evidence="1">
    <location>
        <begin position="20"/>
        <end position="291"/>
    </location>
</feature>
<keyword evidence="4" id="KW-1185">Reference proteome</keyword>
<proteinExistence type="predicted"/>
<dbReference type="Proteomes" id="UP000308181">
    <property type="component" value="Unassembled WGS sequence"/>
</dbReference>
<feature type="domain" description="Dienelactone hydrolase" evidence="2">
    <location>
        <begin position="89"/>
        <end position="287"/>
    </location>
</feature>
<name>A0A4U1C4R9_9SPHI</name>
<dbReference type="InterPro" id="IPR051049">
    <property type="entry name" value="Dienelactone_hydrolase-like"/>
</dbReference>
<comment type="caution">
    <text evidence="3">The sequence shown here is derived from an EMBL/GenBank/DDBJ whole genome shotgun (WGS) entry which is preliminary data.</text>
</comment>
<dbReference type="InterPro" id="IPR002925">
    <property type="entry name" value="Dienelactn_hydro"/>
</dbReference>
<dbReference type="AlphaFoldDB" id="A0A4U1C4R9"/>
<protein>
    <submittedName>
        <fullName evidence="3">Dienelactone hydrolase family protein</fullName>
    </submittedName>
</protein>
<sequence>MKKIYILAIALIVSATAFSQTKMACCNTAASTPDGSTKSTATVQFASLADDKSFVQEHQNPSPFTATTDLGEKITFKAADGTDASGFMIKAANPTNNYIFVIHEWWGLNDYIKEVSGKLYKDLGNINVIALDLYDGKVATTQEMAGKFMQGADENRIKNIINGAINLAGPNAKIATIGWCFGGGWSLQTAIMAGKQAAGCVMYYGMPETNIERLQTLNTDVLGIFANKDGWITPKVAEDFQANMNKAGKKLILKQYDADHAFANPSNPIYNSVAASDAYAATLSFLMPRLK</sequence>
<dbReference type="Pfam" id="PF01738">
    <property type="entry name" value="DLH"/>
    <property type="match status" value="1"/>
</dbReference>
<dbReference type="RefSeq" id="WP_136824603.1">
    <property type="nucleotide sequence ID" value="NZ_SWBP01000001.1"/>
</dbReference>
<keyword evidence="1" id="KW-0732">Signal</keyword>
<dbReference type="OrthoDB" id="9787933at2"/>
<dbReference type="SUPFAM" id="SSF53474">
    <property type="entry name" value="alpha/beta-Hydrolases"/>
    <property type="match status" value="1"/>
</dbReference>
<evidence type="ECO:0000256" key="1">
    <source>
        <dbReference type="SAM" id="SignalP"/>
    </source>
</evidence>
<gene>
    <name evidence="3" type="ORF">FA046_01545</name>
</gene>
<dbReference type="EMBL" id="SWBP01000001">
    <property type="protein sequence ID" value="TKC00393.1"/>
    <property type="molecule type" value="Genomic_DNA"/>
</dbReference>
<dbReference type="GO" id="GO:0016787">
    <property type="term" value="F:hydrolase activity"/>
    <property type="evidence" value="ECO:0007669"/>
    <property type="project" value="UniProtKB-KW"/>
</dbReference>
<organism evidence="3 4">
    <name type="scientific">Pedobacter cryophilus</name>
    <dbReference type="NCBI Taxonomy" id="2571271"/>
    <lineage>
        <taxon>Bacteria</taxon>
        <taxon>Pseudomonadati</taxon>
        <taxon>Bacteroidota</taxon>
        <taxon>Sphingobacteriia</taxon>
        <taxon>Sphingobacteriales</taxon>
        <taxon>Sphingobacteriaceae</taxon>
        <taxon>Pedobacter</taxon>
    </lineage>
</organism>
<evidence type="ECO:0000259" key="2">
    <source>
        <dbReference type="Pfam" id="PF01738"/>
    </source>
</evidence>
<dbReference type="Gene3D" id="3.40.50.1820">
    <property type="entry name" value="alpha/beta hydrolase"/>
    <property type="match status" value="1"/>
</dbReference>
<dbReference type="PANTHER" id="PTHR46623">
    <property type="entry name" value="CARBOXYMETHYLENEBUTENOLIDASE-RELATED"/>
    <property type="match status" value="1"/>
</dbReference>
<evidence type="ECO:0000313" key="4">
    <source>
        <dbReference type="Proteomes" id="UP000308181"/>
    </source>
</evidence>
<evidence type="ECO:0000313" key="3">
    <source>
        <dbReference type="EMBL" id="TKC00393.1"/>
    </source>
</evidence>